<dbReference type="Proteomes" id="UP001165960">
    <property type="component" value="Unassembled WGS sequence"/>
</dbReference>
<comment type="caution">
    <text evidence="1">The sequence shown here is derived from an EMBL/GenBank/DDBJ whole genome shotgun (WGS) entry which is preliminary data.</text>
</comment>
<evidence type="ECO:0000313" key="1">
    <source>
        <dbReference type="EMBL" id="KAJ9078283.1"/>
    </source>
</evidence>
<organism evidence="1 2">
    <name type="scientific">Entomophthora muscae</name>
    <dbReference type="NCBI Taxonomy" id="34485"/>
    <lineage>
        <taxon>Eukaryota</taxon>
        <taxon>Fungi</taxon>
        <taxon>Fungi incertae sedis</taxon>
        <taxon>Zoopagomycota</taxon>
        <taxon>Entomophthoromycotina</taxon>
        <taxon>Entomophthoromycetes</taxon>
        <taxon>Entomophthorales</taxon>
        <taxon>Entomophthoraceae</taxon>
        <taxon>Entomophthora</taxon>
    </lineage>
</organism>
<reference evidence="1" key="1">
    <citation type="submission" date="2022-04" db="EMBL/GenBank/DDBJ databases">
        <title>Genome of the entomopathogenic fungus Entomophthora muscae.</title>
        <authorList>
            <person name="Elya C."/>
            <person name="Lovett B.R."/>
            <person name="Lee E."/>
            <person name="Macias A.M."/>
            <person name="Hajek A.E."/>
            <person name="De Bivort B.L."/>
            <person name="Kasson M.T."/>
            <person name="De Fine Licht H.H."/>
            <person name="Stajich J.E."/>
        </authorList>
    </citation>
    <scope>NUCLEOTIDE SEQUENCE</scope>
    <source>
        <strain evidence="1">Berkeley</strain>
    </source>
</reference>
<proteinExistence type="predicted"/>
<keyword evidence="2" id="KW-1185">Reference proteome</keyword>
<dbReference type="EMBL" id="QTSX02002154">
    <property type="protein sequence ID" value="KAJ9078283.1"/>
    <property type="molecule type" value="Genomic_DNA"/>
</dbReference>
<sequence>MPCVPVPEQDLDSTTPTKATQKLLSYIKYIIFLRLMQESGNYKTAVALIRMDPKYSSKAFNNIRNIPVTYSYVTNKLSPTLTKQTSTAINQIHTATMQKPSTTKLSPAVNVQAPTAIKQTSTATARAPFTTKQIHTTTT</sequence>
<gene>
    <name evidence="1" type="ORF">DSO57_1008112</name>
</gene>
<protein>
    <submittedName>
        <fullName evidence="1">Uncharacterized protein</fullName>
    </submittedName>
</protein>
<name>A0ACC2TUD2_9FUNG</name>
<evidence type="ECO:0000313" key="2">
    <source>
        <dbReference type="Proteomes" id="UP001165960"/>
    </source>
</evidence>
<accession>A0ACC2TUD2</accession>